<gene>
    <name evidence="12" type="primary">LOC110973285</name>
</gene>
<dbReference type="SUPFAM" id="SSF81321">
    <property type="entry name" value="Family A G protein-coupled receptor-like"/>
    <property type="match status" value="1"/>
</dbReference>
<reference evidence="12" key="1">
    <citation type="submission" date="2025-08" db="UniProtKB">
        <authorList>
            <consortium name="RefSeq"/>
        </authorList>
    </citation>
    <scope>IDENTIFICATION</scope>
</reference>
<dbReference type="AlphaFoldDB" id="A0A8B7XFW6"/>
<evidence type="ECO:0000256" key="8">
    <source>
        <dbReference type="SAM" id="MobiDB-lite"/>
    </source>
</evidence>
<keyword evidence="11" id="KW-1185">Reference proteome</keyword>
<evidence type="ECO:0000259" key="10">
    <source>
        <dbReference type="PROSITE" id="PS50262"/>
    </source>
</evidence>
<dbReference type="InterPro" id="IPR017452">
    <property type="entry name" value="GPCR_Rhodpsn_7TM"/>
</dbReference>
<dbReference type="GeneID" id="110973285"/>
<evidence type="ECO:0000256" key="3">
    <source>
        <dbReference type="ARBA" id="ARBA00022989"/>
    </source>
</evidence>
<dbReference type="OrthoDB" id="10036964at2759"/>
<feature type="transmembrane region" description="Helical" evidence="9">
    <location>
        <begin position="176"/>
        <end position="198"/>
    </location>
</feature>
<dbReference type="PRINTS" id="PR00237">
    <property type="entry name" value="GPCRRHODOPSN"/>
</dbReference>
<evidence type="ECO:0000256" key="7">
    <source>
        <dbReference type="ARBA" id="ARBA00023224"/>
    </source>
</evidence>
<keyword evidence="7" id="KW-0807">Transducer</keyword>
<proteinExistence type="predicted"/>
<dbReference type="Gene3D" id="1.20.1070.10">
    <property type="entry name" value="Rhodopsin 7-helix transmembrane proteins"/>
    <property type="match status" value="1"/>
</dbReference>
<dbReference type="GO" id="GO:0004930">
    <property type="term" value="F:G protein-coupled receptor activity"/>
    <property type="evidence" value="ECO:0007669"/>
    <property type="project" value="UniProtKB-KW"/>
</dbReference>
<feature type="transmembrane region" description="Helical" evidence="9">
    <location>
        <begin position="56"/>
        <end position="83"/>
    </location>
</feature>
<evidence type="ECO:0000256" key="2">
    <source>
        <dbReference type="ARBA" id="ARBA00022692"/>
    </source>
</evidence>
<evidence type="ECO:0000256" key="6">
    <source>
        <dbReference type="ARBA" id="ARBA00023170"/>
    </source>
</evidence>
<feature type="domain" description="G-protein coupled receptors family 1 profile" evidence="10">
    <location>
        <begin position="1"/>
        <end position="283"/>
    </location>
</feature>
<keyword evidence="4" id="KW-0297">G-protein coupled receptor</keyword>
<dbReference type="PROSITE" id="PS50262">
    <property type="entry name" value="G_PROTEIN_RECEP_F1_2"/>
    <property type="match status" value="1"/>
</dbReference>
<sequence>MAFLFVVFRVRWMRTVVNIYLINLAVADIVFLSTAIGEKLALFVSRPDVYDEAPKGAAGCMLISFMKGSCYFTSITLVTLVSVGRFYAVCRPHDYKLNTKRRTLKLIFGAWFICCIIATLLIPCKATLLTDVYFKDDPFAPNSNLQDILNNPASRKTCRPIRDAHWVAYASDGIQALPFLVAMSGNIVIYVCIFRALNDRVSKTSRHNSRERKTEMRDRVSRMLIANGTIFFLCLAPFELTSLWAMIRRDNIYYYGVSSTRRTWAQFCRVMMYLNSAVNPIIYNITNPRYRQAFLRAFRKKQDRRHESKTPSTVQLSHLRGESQESKAKKEVSHSQSHSQSH</sequence>
<dbReference type="InterPro" id="IPR000276">
    <property type="entry name" value="GPCR_Rhodpsn"/>
</dbReference>
<dbReference type="KEGG" id="aplc:110973285"/>
<dbReference type="Pfam" id="PF00001">
    <property type="entry name" value="7tm_1"/>
    <property type="match status" value="1"/>
</dbReference>
<keyword evidence="6" id="KW-0675">Receptor</keyword>
<dbReference type="PANTHER" id="PTHR24243">
    <property type="entry name" value="G-PROTEIN COUPLED RECEPTOR"/>
    <property type="match status" value="1"/>
</dbReference>
<dbReference type="GO" id="GO:0005886">
    <property type="term" value="C:plasma membrane"/>
    <property type="evidence" value="ECO:0007669"/>
    <property type="project" value="TreeGrafter"/>
</dbReference>
<evidence type="ECO:0000256" key="5">
    <source>
        <dbReference type="ARBA" id="ARBA00023136"/>
    </source>
</evidence>
<evidence type="ECO:0000313" key="12">
    <source>
        <dbReference type="RefSeq" id="XP_022079669.1"/>
    </source>
</evidence>
<feature type="transmembrane region" description="Helical" evidence="9">
    <location>
        <begin position="104"/>
        <end position="122"/>
    </location>
</feature>
<evidence type="ECO:0000256" key="1">
    <source>
        <dbReference type="ARBA" id="ARBA00004141"/>
    </source>
</evidence>
<accession>A0A8B7XFW6</accession>
<feature type="compositionally biased region" description="Basic and acidic residues" evidence="8">
    <location>
        <begin position="319"/>
        <end position="333"/>
    </location>
</feature>
<feature type="region of interest" description="Disordered" evidence="8">
    <location>
        <begin position="301"/>
        <end position="342"/>
    </location>
</feature>
<protein>
    <submittedName>
        <fullName evidence="12">Neuropeptides capa receptor-like</fullName>
    </submittedName>
</protein>
<dbReference type="Proteomes" id="UP000694845">
    <property type="component" value="Unplaced"/>
</dbReference>
<keyword evidence="5 9" id="KW-0472">Membrane</keyword>
<dbReference type="RefSeq" id="XP_022079669.1">
    <property type="nucleotide sequence ID" value="XM_022223977.1"/>
</dbReference>
<evidence type="ECO:0000256" key="4">
    <source>
        <dbReference type="ARBA" id="ARBA00023040"/>
    </source>
</evidence>
<dbReference type="OMA" id="RHESKTP"/>
<name>A0A8B7XFW6_ACAPL</name>
<evidence type="ECO:0000256" key="9">
    <source>
        <dbReference type="SAM" id="Phobius"/>
    </source>
</evidence>
<evidence type="ECO:0000313" key="11">
    <source>
        <dbReference type="Proteomes" id="UP000694845"/>
    </source>
</evidence>
<feature type="transmembrane region" description="Helical" evidence="9">
    <location>
        <begin position="12"/>
        <end position="36"/>
    </location>
</feature>
<organism evidence="11 12">
    <name type="scientific">Acanthaster planci</name>
    <name type="common">Crown-of-thorns starfish</name>
    <dbReference type="NCBI Taxonomy" id="133434"/>
    <lineage>
        <taxon>Eukaryota</taxon>
        <taxon>Metazoa</taxon>
        <taxon>Echinodermata</taxon>
        <taxon>Eleutherozoa</taxon>
        <taxon>Asterozoa</taxon>
        <taxon>Asteroidea</taxon>
        <taxon>Valvatacea</taxon>
        <taxon>Valvatida</taxon>
        <taxon>Acanthasteridae</taxon>
        <taxon>Acanthaster</taxon>
    </lineage>
</organism>
<feature type="transmembrane region" description="Helical" evidence="9">
    <location>
        <begin position="219"/>
        <end position="244"/>
    </location>
</feature>
<keyword evidence="3 9" id="KW-1133">Transmembrane helix</keyword>
<comment type="subcellular location">
    <subcellularLocation>
        <location evidence="1">Membrane</location>
        <topology evidence="1">Multi-pass membrane protein</topology>
    </subcellularLocation>
</comment>
<keyword evidence="2 9" id="KW-0812">Transmembrane</keyword>
<dbReference type="PANTHER" id="PTHR24243:SF208">
    <property type="entry name" value="PYROKININ-1 RECEPTOR"/>
    <property type="match status" value="1"/>
</dbReference>